<protein>
    <submittedName>
        <fullName evidence="1">Uncharacterized protein</fullName>
    </submittedName>
</protein>
<gene>
    <name evidence="1" type="primary">NCL1_23207</name>
    <name evidence="1" type="ORF">TNCV_5006611</name>
</gene>
<dbReference type="Proteomes" id="UP000887159">
    <property type="component" value="Unassembled WGS sequence"/>
</dbReference>
<keyword evidence="2" id="KW-1185">Reference proteome</keyword>
<evidence type="ECO:0000313" key="2">
    <source>
        <dbReference type="Proteomes" id="UP000887159"/>
    </source>
</evidence>
<name>A0A8X6SKQ7_TRICX</name>
<evidence type="ECO:0000313" key="1">
    <source>
        <dbReference type="EMBL" id="GFY08748.1"/>
    </source>
</evidence>
<sequence length="136" mass="15748">MLRLLKCRSISNISVIFIYIFDDRPACARRSRRWFAVRGILYEGALASNPRCSRRQRIDEADISTPVAVDQRAANSLEEAVRLFTTMRSRCRSSYADVTFRRPLPVFRVVQCSSFHCFQTRVPVELFRCTRAPIAL</sequence>
<organism evidence="1 2">
    <name type="scientific">Trichonephila clavipes</name>
    <name type="common">Golden silk orbweaver</name>
    <name type="synonym">Nephila clavipes</name>
    <dbReference type="NCBI Taxonomy" id="2585209"/>
    <lineage>
        <taxon>Eukaryota</taxon>
        <taxon>Metazoa</taxon>
        <taxon>Ecdysozoa</taxon>
        <taxon>Arthropoda</taxon>
        <taxon>Chelicerata</taxon>
        <taxon>Arachnida</taxon>
        <taxon>Araneae</taxon>
        <taxon>Araneomorphae</taxon>
        <taxon>Entelegynae</taxon>
        <taxon>Araneoidea</taxon>
        <taxon>Nephilidae</taxon>
        <taxon>Trichonephila</taxon>
    </lineage>
</organism>
<dbReference type="AlphaFoldDB" id="A0A8X6SKQ7"/>
<accession>A0A8X6SKQ7</accession>
<dbReference type="EMBL" id="BMAU01021283">
    <property type="protein sequence ID" value="GFY08748.1"/>
    <property type="molecule type" value="Genomic_DNA"/>
</dbReference>
<reference evidence="1" key="1">
    <citation type="submission" date="2020-08" db="EMBL/GenBank/DDBJ databases">
        <title>Multicomponent nature underlies the extraordinary mechanical properties of spider dragline silk.</title>
        <authorList>
            <person name="Kono N."/>
            <person name="Nakamura H."/>
            <person name="Mori M."/>
            <person name="Yoshida Y."/>
            <person name="Ohtoshi R."/>
            <person name="Malay A.D."/>
            <person name="Moran D.A.P."/>
            <person name="Tomita M."/>
            <person name="Numata K."/>
            <person name="Arakawa K."/>
        </authorList>
    </citation>
    <scope>NUCLEOTIDE SEQUENCE</scope>
</reference>
<comment type="caution">
    <text evidence="1">The sequence shown here is derived from an EMBL/GenBank/DDBJ whole genome shotgun (WGS) entry which is preliminary data.</text>
</comment>
<proteinExistence type="predicted"/>